<evidence type="ECO:0000259" key="10">
    <source>
        <dbReference type="Pfam" id="PF00117"/>
    </source>
</evidence>
<dbReference type="InterPro" id="IPR015890">
    <property type="entry name" value="Chorismate_C"/>
</dbReference>
<accession>A0AAD4EEE4</accession>
<keyword evidence="7" id="KW-0315">Glutamine amidotransferase</keyword>
<name>A0AAD4EEE4_9AGAM</name>
<dbReference type="SUPFAM" id="SSF56322">
    <property type="entry name" value="ADC synthase"/>
    <property type="match status" value="1"/>
</dbReference>
<evidence type="ECO:0000259" key="12">
    <source>
        <dbReference type="Pfam" id="PF04715"/>
    </source>
</evidence>
<dbReference type="EC" id="2.6.1.85" evidence="4"/>
<evidence type="ECO:0000256" key="1">
    <source>
        <dbReference type="ARBA" id="ARBA00001000"/>
    </source>
</evidence>
<dbReference type="AlphaFoldDB" id="A0AAD4EEE4"/>
<comment type="pathway">
    <text evidence="2">Cofactor biosynthesis; tetrahydrofolate biosynthesis; 4-aminobenzoate from chorismate: step 1/2.</text>
</comment>
<dbReference type="Gene3D" id="3.40.50.880">
    <property type="match status" value="1"/>
</dbReference>
<dbReference type="GO" id="GO:0008153">
    <property type="term" value="P:4-aminobenzoate biosynthetic process"/>
    <property type="evidence" value="ECO:0007669"/>
    <property type="project" value="TreeGrafter"/>
</dbReference>
<dbReference type="PANTHER" id="PTHR11236:SF18">
    <property type="entry name" value="AMINODEOXYCHORISMATE SYNTHASE"/>
    <property type="match status" value="1"/>
</dbReference>
<dbReference type="GO" id="GO:0000162">
    <property type="term" value="P:L-tryptophan biosynthetic process"/>
    <property type="evidence" value="ECO:0007669"/>
    <property type="project" value="TreeGrafter"/>
</dbReference>
<gene>
    <name evidence="13" type="ORF">F5891DRAFT_1257776</name>
</gene>
<evidence type="ECO:0000313" key="14">
    <source>
        <dbReference type="Proteomes" id="UP001195769"/>
    </source>
</evidence>
<evidence type="ECO:0000256" key="2">
    <source>
        <dbReference type="ARBA" id="ARBA00005009"/>
    </source>
</evidence>
<reference evidence="13" key="1">
    <citation type="journal article" date="2020" name="New Phytol.">
        <title>Comparative genomics reveals dynamic genome evolution in host specialist ectomycorrhizal fungi.</title>
        <authorList>
            <person name="Lofgren L.A."/>
            <person name="Nguyen N.H."/>
            <person name="Vilgalys R."/>
            <person name="Ruytinx J."/>
            <person name="Liao H.L."/>
            <person name="Branco S."/>
            <person name="Kuo A."/>
            <person name="LaButti K."/>
            <person name="Lipzen A."/>
            <person name="Andreopoulos W."/>
            <person name="Pangilinan J."/>
            <person name="Riley R."/>
            <person name="Hundley H."/>
            <person name="Na H."/>
            <person name="Barry K."/>
            <person name="Grigoriev I.V."/>
            <person name="Stajich J.E."/>
            <person name="Kennedy P.G."/>
        </authorList>
    </citation>
    <scope>NUCLEOTIDE SEQUENCE</scope>
    <source>
        <strain evidence="13">FC203</strain>
    </source>
</reference>
<evidence type="ECO:0000256" key="6">
    <source>
        <dbReference type="ARBA" id="ARBA00022909"/>
    </source>
</evidence>
<dbReference type="PRINTS" id="PR00099">
    <property type="entry name" value="CPSGATASE"/>
</dbReference>
<dbReference type="Gene3D" id="3.60.120.10">
    <property type="entry name" value="Anthranilate synthase"/>
    <property type="match status" value="1"/>
</dbReference>
<dbReference type="GO" id="GO:0046656">
    <property type="term" value="P:folic acid biosynthetic process"/>
    <property type="evidence" value="ECO:0007669"/>
    <property type="project" value="UniProtKB-KW"/>
</dbReference>
<dbReference type="SUPFAM" id="SSF52317">
    <property type="entry name" value="Class I glutamine amidotransferase-like"/>
    <property type="match status" value="1"/>
</dbReference>
<dbReference type="InterPro" id="IPR006221">
    <property type="entry name" value="TrpG/PapA_dom"/>
</dbReference>
<evidence type="ECO:0000256" key="9">
    <source>
        <dbReference type="ARBA" id="ARBA00031904"/>
    </source>
</evidence>
<evidence type="ECO:0000256" key="8">
    <source>
        <dbReference type="ARBA" id="ARBA00031329"/>
    </source>
</evidence>
<dbReference type="CDD" id="cd01743">
    <property type="entry name" value="GATase1_Anthranilate_Synthase"/>
    <property type="match status" value="1"/>
</dbReference>
<feature type="domain" description="Chorismate-utilising enzyme C-terminal" evidence="11">
    <location>
        <begin position="436"/>
        <end position="736"/>
    </location>
</feature>
<dbReference type="InterPro" id="IPR019999">
    <property type="entry name" value="Anth_synth_I-like"/>
</dbReference>
<dbReference type="RefSeq" id="XP_041230293.1">
    <property type="nucleotide sequence ID" value="XM_041370058.1"/>
</dbReference>
<dbReference type="InterPro" id="IPR005801">
    <property type="entry name" value="ADC_synthase"/>
</dbReference>
<evidence type="ECO:0000313" key="13">
    <source>
        <dbReference type="EMBL" id="KAG1904718.1"/>
    </source>
</evidence>
<dbReference type="Proteomes" id="UP001195769">
    <property type="component" value="Unassembled WGS sequence"/>
</dbReference>
<protein>
    <recommendedName>
        <fullName evidence="4">aminodeoxychorismate synthase</fullName>
        <ecNumber evidence="4">2.6.1.85</ecNumber>
    </recommendedName>
    <alternativeName>
        <fullName evidence="8">Para-aminobenzoate synthase</fullName>
    </alternativeName>
    <alternativeName>
        <fullName evidence="9">p-aminobenzoic acid synthase</fullName>
    </alternativeName>
</protein>
<dbReference type="Pfam" id="PF00117">
    <property type="entry name" value="GATase"/>
    <property type="match status" value="1"/>
</dbReference>
<dbReference type="PROSITE" id="PS51273">
    <property type="entry name" value="GATASE_TYPE_1"/>
    <property type="match status" value="1"/>
</dbReference>
<evidence type="ECO:0000256" key="5">
    <source>
        <dbReference type="ARBA" id="ARBA00022679"/>
    </source>
</evidence>
<dbReference type="EMBL" id="JABBWK010000009">
    <property type="protein sequence ID" value="KAG1904718.1"/>
    <property type="molecule type" value="Genomic_DNA"/>
</dbReference>
<dbReference type="GO" id="GO:0005737">
    <property type="term" value="C:cytoplasm"/>
    <property type="evidence" value="ECO:0007669"/>
    <property type="project" value="TreeGrafter"/>
</dbReference>
<dbReference type="GeneID" id="64664356"/>
<comment type="catalytic activity">
    <reaction evidence="1">
        <text>chorismate + L-glutamine = 4-amino-4-deoxychorismate + L-glutamate</text>
        <dbReference type="Rhea" id="RHEA:11672"/>
        <dbReference type="ChEBI" id="CHEBI:29748"/>
        <dbReference type="ChEBI" id="CHEBI:29985"/>
        <dbReference type="ChEBI" id="CHEBI:58359"/>
        <dbReference type="ChEBI" id="CHEBI:58406"/>
        <dbReference type="EC" id="2.6.1.85"/>
    </reaction>
</comment>
<comment type="caution">
    <text evidence="13">The sequence shown here is derived from an EMBL/GenBank/DDBJ whole genome shotgun (WGS) entry which is preliminary data.</text>
</comment>
<evidence type="ECO:0000256" key="7">
    <source>
        <dbReference type="ARBA" id="ARBA00022962"/>
    </source>
</evidence>
<sequence length="752" mass="83461">MSPEPQRILLVDSYDSFTYNLAALCRKAIPNCYVHIIKNDDIELKDLSSYLPYFSGVIVGPGPGSPDIPEDIGLVKDLWKIDDAHLLPVFGVCLGLQSLALENGANLRRLSVVKHGHVSTVEHNGTDIFKGVGPVDAVRYHSLHVELSGAKDIEELASTHDEGNGRVVMALRHRTRPFWAVQYHPESVLTRGGGIEVMLNFWRLARTWTFSRGRVTRPWDQTADAIFGVPWPYVRPLPSAPRVNTPLSASTIRLSIPDLSAPDICEVLGVDDDSSPFVMLESAAHPGRFTIIGCLTSTSLRVTYTIGNSFVHLANGESCNQIDLGSHDVWSWLTSFMNKRKVSGGSSEVPFWGGLVGYLSYELGTDSLRVSADRVSSQTRHPDVNLVRRQRMADRKWPNSFTLPPVIIQHILRIILRPYSTKARPNTSTVILPDRDLYRSRINLAKEHLFAGESYELCLTANTHITLNDPLAPKASSTYSPSWQRYKHLRELNPAPHAAYLRLHPTTLLASSPERFLSYTRPPGTTYKLCPVKGTLRKGPHITRAVAEQALRGSQKEVAENLMIVDLIRHDMHGAVGENVEVKQFCTVEECKTVWQLVSVIEGQSAGGADKTASHYANGALGWEVLRRSLPPGSMTGAPKKRSVEILQTLEDEERNVYSGVFGYWCAGGGGDWSVTIRSCFKYDDRYECDAHSWTEFNNPDFYPGVHEPEQWVIGAGGAITALSDPDAEWDEMLAKLQSVLRVFGAAVPRGH</sequence>
<evidence type="ECO:0000259" key="11">
    <source>
        <dbReference type="Pfam" id="PF00425"/>
    </source>
</evidence>
<comment type="similarity">
    <text evidence="3">In the C-terminal section; belongs to the anthranilate synthase component I family.</text>
</comment>
<dbReference type="InterPro" id="IPR017926">
    <property type="entry name" value="GATASE"/>
</dbReference>
<organism evidence="13 14">
    <name type="scientific">Suillus fuscotomentosus</name>
    <dbReference type="NCBI Taxonomy" id="1912939"/>
    <lineage>
        <taxon>Eukaryota</taxon>
        <taxon>Fungi</taxon>
        <taxon>Dikarya</taxon>
        <taxon>Basidiomycota</taxon>
        <taxon>Agaricomycotina</taxon>
        <taxon>Agaricomycetes</taxon>
        <taxon>Agaricomycetidae</taxon>
        <taxon>Boletales</taxon>
        <taxon>Suillineae</taxon>
        <taxon>Suillaceae</taxon>
        <taxon>Suillus</taxon>
    </lineage>
</organism>
<feature type="domain" description="Anthranilate synthase component I N-terminal" evidence="12">
    <location>
        <begin position="276"/>
        <end position="388"/>
    </location>
</feature>
<dbReference type="InterPro" id="IPR006805">
    <property type="entry name" value="Anth_synth_I_N"/>
</dbReference>
<proteinExistence type="inferred from homology"/>
<dbReference type="PRINTS" id="PR00097">
    <property type="entry name" value="ANTSNTHASEII"/>
</dbReference>
<dbReference type="GO" id="GO:0046820">
    <property type="term" value="F:4-amino-4-deoxychorismate synthase activity"/>
    <property type="evidence" value="ECO:0007669"/>
    <property type="project" value="UniProtKB-EC"/>
</dbReference>
<keyword evidence="5" id="KW-0808">Transferase</keyword>
<dbReference type="Pfam" id="PF00425">
    <property type="entry name" value="Chorismate_bind"/>
    <property type="match status" value="1"/>
</dbReference>
<dbReference type="NCBIfam" id="TIGR00566">
    <property type="entry name" value="trpG_papA"/>
    <property type="match status" value="1"/>
</dbReference>
<dbReference type="Pfam" id="PF04715">
    <property type="entry name" value="Anth_synt_I_N"/>
    <property type="match status" value="1"/>
</dbReference>
<dbReference type="PRINTS" id="PR00096">
    <property type="entry name" value="GATASE"/>
</dbReference>
<keyword evidence="14" id="KW-1185">Reference proteome</keyword>
<dbReference type="PANTHER" id="PTHR11236">
    <property type="entry name" value="AMINOBENZOATE/ANTHRANILATE SYNTHASE"/>
    <property type="match status" value="1"/>
</dbReference>
<evidence type="ECO:0000256" key="4">
    <source>
        <dbReference type="ARBA" id="ARBA00013139"/>
    </source>
</evidence>
<keyword evidence="6" id="KW-0289">Folate biosynthesis</keyword>
<feature type="domain" description="Glutamine amidotransferase" evidence="10">
    <location>
        <begin position="9"/>
        <end position="193"/>
    </location>
</feature>
<evidence type="ECO:0000256" key="3">
    <source>
        <dbReference type="ARBA" id="ARBA00005970"/>
    </source>
</evidence>
<dbReference type="InterPro" id="IPR029062">
    <property type="entry name" value="Class_I_gatase-like"/>
</dbReference>